<evidence type="ECO:0000313" key="2">
    <source>
        <dbReference type="EMBL" id="SVE08289.1"/>
    </source>
</evidence>
<organism evidence="2">
    <name type="scientific">marine metagenome</name>
    <dbReference type="NCBI Taxonomy" id="408172"/>
    <lineage>
        <taxon>unclassified sequences</taxon>
        <taxon>metagenomes</taxon>
        <taxon>ecological metagenomes</taxon>
    </lineage>
</organism>
<name>A0A383AL69_9ZZZZ</name>
<gene>
    <name evidence="2" type="ORF">METZ01_LOCUS461143</name>
</gene>
<feature type="non-terminal residue" evidence="2">
    <location>
        <position position="157"/>
    </location>
</feature>
<dbReference type="AlphaFoldDB" id="A0A383AL69"/>
<accession>A0A383AL69</accession>
<dbReference type="EMBL" id="UINC01192920">
    <property type="protein sequence ID" value="SVE08289.1"/>
    <property type="molecule type" value="Genomic_DNA"/>
</dbReference>
<keyword evidence="1" id="KW-0812">Transmembrane</keyword>
<proteinExistence type="predicted"/>
<reference evidence="2" key="1">
    <citation type="submission" date="2018-05" db="EMBL/GenBank/DDBJ databases">
        <authorList>
            <person name="Lanie J.A."/>
            <person name="Ng W.-L."/>
            <person name="Kazmierczak K.M."/>
            <person name="Andrzejewski T.M."/>
            <person name="Davidsen T.M."/>
            <person name="Wayne K.J."/>
            <person name="Tettelin H."/>
            <person name="Glass J.I."/>
            <person name="Rusch D."/>
            <person name="Podicherti R."/>
            <person name="Tsui H.-C.T."/>
            <person name="Winkler M.E."/>
        </authorList>
    </citation>
    <scope>NUCLEOTIDE SEQUENCE</scope>
</reference>
<evidence type="ECO:0000256" key="1">
    <source>
        <dbReference type="SAM" id="Phobius"/>
    </source>
</evidence>
<sequence>MPALPAMALISSVALTQIQSFPLRKGLYFLTGILGLVTSLYVGFGTGSIPLPILGGQLFGSKNSPIIQSWPIDKVLDDIITEANPPQGVFLTVRTLTNHMFFQRGGFRDAAEIRGLPVVVKSVKRNVGEMTDFFITKTGDFGIHRFKDINPKLTRLL</sequence>
<keyword evidence="1" id="KW-1133">Transmembrane helix</keyword>
<keyword evidence="1" id="KW-0472">Membrane</keyword>
<protein>
    <submittedName>
        <fullName evidence="2">Uncharacterized protein</fullName>
    </submittedName>
</protein>
<feature type="transmembrane region" description="Helical" evidence="1">
    <location>
        <begin position="26"/>
        <end position="44"/>
    </location>
</feature>